<dbReference type="PROSITE" id="PS51036">
    <property type="entry name" value="ZF_A20"/>
    <property type="match status" value="1"/>
</dbReference>
<dbReference type="Pfam" id="PF03943">
    <property type="entry name" value="TAP_C"/>
    <property type="match status" value="1"/>
</dbReference>
<feature type="compositionally biased region" description="Polar residues" evidence="16">
    <location>
        <begin position="589"/>
        <end position="598"/>
    </location>
</feature>
<keyword evidence="10" id="KW-0863">Zinc-finger</keyword>
<evidence type="ECO:0000313" key="20">
    <source>
        <dbReference type="Proteomes" id="UP001152320"/>
    </source>
</evidence>
<evidence type="ECO:0000256" key="1">
    <source>
        <dbReference type="ARBA" id="ARBA00000707"/>
    </source>
</evidence>
<dbReference type="GO" id="GO:0070530">
    <property type="term" value="F:K63-linked polyubiquitin modification-dependent protein binding"/>
    <property type="evidence" value="ECO:0007669"/>
    <property type="project" value="TreeGrafter"/>
</dbReference>
<proteinExistence type="inferred from homology"/>
<name>A0A9Q1GYC2_HOLLE</name>
<feature type="region of interest" description="Disordered" evidence="16">
    <location>
        <begin position="579"/>
        <end position="617"/>
    </location>
</feature>
<dbReference type="GO" id="GO:0005634">
    <property type="term" value="C:nucleus"/>
    <property type="evidence" value="ECO:0007669"/>
    <property type="project" value="UniProtKB-SubCell"/>
</dbReference>
<dbReference type="PANTHER" id="PTHR13367:SF27">
    <property type="entry name" value="OTU DOMAIN-CONTAINING PROTEIN"/>
    <property type="match status" value="1"/>
</dbReference>
<gene>
    <name evidence="19" type="ORF">HOLleu_28487</name>
</gene>
<dbReference type="PANTHER" id="PTHR13367">
    <property type="entry name" value="UBIQUITIN THIOESTERASE"/>
    <property type="match status" value="1"/>
</dbReference>
<feature type="region of interest" description="Disordered" evidence="16">
    <location>
        <begin position="51"/>
        <end position="93"/>
    </location>
</feature>
<keyword evidence="14" id="KW-0862">Zinc</keyword>
<dbReference type="GO" id="GO:0070536">
    <property type="term" value="P:protein K63-linked deubiquitination"/>
    <property type="evidence" value="ECO:0007669"/>
    <property type="project" value="TreeGrafter"/>
</dbReference>
<feature type="domain" description="A20-type" evidence="18">
    <location>
        <begin position="618"/>
        <end position="651"/>
    </location>
</feature>
<feature type="compositionally biased region" description="Low complexity" evidence="16">
    <location>
        <begin position="53"/>
        <end position="76"/>
    </location>
</feature>
<evidence type="ECO:0000256" key="11">
    <source>
        <dbReference type="ARBA" id="ARBA00022786"/>
    </source>
</evidence>
<dbReference type="CDD" id="cd22768">
    <property type="entry name" value="OTU_OTUD7"/>
    <property type="match status" value="1"/>
</dbReference>
<keyword evidence="7" id="KW-0597">Phosphoprotein</keyword>
<keyword evidence="20" id="KW-1185">Reference proteome</keyword>
<dbReference type="Proteomes" id="UP001152320">
    <property type="component" value="Chromosome 14"/>
</dbReference>
<dbReference type="Pfam" id="PF02338">
    <property type="entry name" value="OTU"/>
    <property type="match status" value="1"/>
</dbReference>
<feature type="compositionally biased region" description="Basic and acidic residues" evidence="16">
    <location>
        <begin position="510"/>
        <end position="522"/>
    </location>
</feature>
<dbReference type="GO" id="GO:0035871">
    <property type="term" value="P:protein K11-linked deubiquitination"/>
    <property type="evidence" value="ECO:0007669"/>
    <property type="project" value="TreeGrafter"/>
</dbReference>
<dbReference type="SUPFAM" id="SSF46934">
    <property type="entry name" value="UBA-like"/>
    <property type="match status" value="1"/>
</dbReference>
<accession>A0A9Q1GYC2</accession>
<reference evidence="19" key="1">
    <citation type="submission" date="2021-10" db="EMBL/GenBank/DDBJ databases">
        <title>Tropical sea cucumber genome reveals ecological adaptation and Cuvierian tubules defense mechanism.</title>
        <authorList>
            <person name="Chen T."/>
        </authorList>
    </citation>
    <scope>NUCLEOTIDE SEQUENCE</scope>
    <source>
        <strain evidence="19">Nanhai2018</strain>
        <tissue evidence="19">Muscle</tissue>
    </source>
</reference>
<evidence type="ECO:0000313" key="19">
    <source>
        <dbReference type="EMBL" id="KAJ8029157.1"/>
    </source>
</evidence>
<sequence>MDQRQKQMVTRFVQETDLEEELARDILAGTEWNYENAMDMFNTMLRTNDRRLSFSSPRGPSGSSSSSPQMVGQQQSCGRKVETVVEDPASPEDRRTIHRGISYAHLKGKGGKKIQLPTAQENLAKVDTNGYYFMLPDLHVLSKDLSRIIKKDLLDLEMMKHLHKNDRLNWWSSSNVCAPLYAMTTSGDGNCLLHATSLSVWGMHDRSLTLRTALNKVLTDEKFTVRMKKIQRRWKRQQIKVNRELGLEYTAAEWEEEWESVLKLSSTKPRHFMSGEVSTRPSQDSIKIEEATYESLEEIHVFVLAHVLLRPIIVVADEFLRDVHGEPLAPNTFGGIFLPLECPPGECLRSPLVLAYDASHFCALVPMHNSKTPVPGIIPITDANGNLLPVQFSVDPGVSWKFNESKDITADLSVEGNLALLEKYLDIIKIPVSPHRQINKSKITPKDLSSKEFIIGALLSTKRHPEYDVVIRDYLTLAEKKCAQMRPATVPSSSPLSSPSSVDSLPSYEEAMRSSSSKDMKGSRSPTGPPKYGTSRSRDYFDGSQPSQGYVYSPKFTAEGNVTTIDGVPVPHIPKGLRVNQIHSPPAPSNHSSYSRAQVSAKKEVQSPKLGFKASPKGDVSRPCRNKYCSFYGTEKTSFYCTQCYQAITER</sequence>
<dbReference type="GO" id="GO:0005737">
    <property type="term" value="C:cytoplasm"/>
    <property type="evidence" value="ECO:0007669"/>
    <property type="project" value="UniProtKB-SubCell"/>
</dbReference>
<evidence type="ECO:0000256" key="13">
    <source>
        <dbReference type="ARBA" id="ARBA00022807"/>
    </source>
</evidence>
<dbReference type="GO" id="GO:0003677">
    <property type="term" value="F:DNA binding"/>
    <property type="evidence" value="ECO:0007669"/>
    <property type="project" value="InterPro"/>
</dbReference>
<protein>
    <recommendedName>
        <fullName evidence="5">ubiquitinyl hydrolase 1</fullName>
        <ecNumber evidence="5">3.4.19.12</ecNumber>
    </recommendedName>
</protein>
<comment type="caution">
    <text evidence="19">The sequence shown here is derived from an EMBL/GenBank/DDBJ whole genome shotgun (WGS) entry which is preliminary data.</text>
</comment>
<evidence type="ECO:0000256" key="3">
    <source>
        <dbReference type="ARBA" id="ARBA00004496"/>
    </source>
</evidence>
<dbReference type="InterPro" id="IPR003323">
    <property type="entry name" value="OTU_dom"/>
</dbReference>
<evidence type="ECO:0000256" key="14">
    <source>
        <dbReference type="ARBA" id="ARBA00022833"/>
    </source>
</evidence>
<keyword evidence="13" id="KW-0788">Thiol protease</keyword>
<keyword evidence="11" id="KW-0833">Ubl conjugation pathway</keyword>
<dbReference type="EMBL" id="JAIZAY010000014">
    <property type="protein sequence ID" value="KAJ8029157.1"/>
    <property type="molecule type" value="Genomic_DNA"/>
</dbReference>
<dbReference type="InterPro" id="IPR005637">
    <property type="entry name" value="TAP_C_dom"/>
</dbReference>
<evidence type="ECO:0000256" key="10">
    <source>
        <dbReference type="ARBA" id="ARBA00022771"/>
    </source>
</evidence>
<evidence type="ECO:0000259" key="17">
    <source>
        <dbReference type="PROSITE" id="PS50802"/>
    </source>
</evidence>
<dbReference type="EC" id="3.4.19.12" evidence="5"/>
<dbReference type="InterPro" id="IPR002653">
    <property type="entry name" value="Znf_A20"/>
</dbReference>
<feature type="region of interest" description="Disordered" evidence="16">
    <location>
        <begin position="486"/>
        <end position="545"/>
    </location>
</feature>
<organism evidence="19 20">
    <name type="scientific">Holothuria leucospilota</name>
    <name type="common">Black long sea cucumber</name>
    <name type="synonym">Mertensiothuria leucospilota</name>
    <dbReference type="NCBI Taxonomy" id="206669"/>
    <lineage>
        <taxon>Eukaryota</taxon>
        <taxon>Metazoa</taxon>
        <taxon>Echinodermata</taxon>
        <taxon>Eleutherozoa</taxon>
        <taxon>Echinozoa</taxon>
        <taxon>Holothuroidea</taxon>
        <taxon>Aspidochirotacea</taxon>
        <taxon>Aspidochirotida</taxon>
        <taxon>Holothuriidae</taxon>
        <taxon>Holothuria</taxon>
    </lineage>
</organism>
<keyword evidence="8" id="KW-0645">Protease</keyword>
<evidence type="ECO:0000256" key="5">
    <source>
        <dbReference type="ARBA" id="ARBA00012759"/>
    </source>
</evidence>
<evidence type="ECO:0000256" key="12">
    <source>
        <dbReference type="ARBA" id="ARBA00022801"/>
    </source>
</evidence>
<dbReference type="AlphaFoldDB" id="A0A9Q1GYC2"/>
<dbReference type="GO" id="GO:0071108">
    <property type="term" value="P:protein K48-linked deubiquitination"/>
    <property type="evidence" value="ECO:0007669"/>
    <property type="project" value="TreeGrafter"/>
</dbReference>
<evidence type="ECO:0000256" key="7">
    <source>
        <dbReference type="ARBA" id="ARBA00022553"/>
    </source>
</evidence>
<comment type="catalytic activity">
    <reaction evidence="1">
        <text>Thiol-dependent hydrolysis of ester, thioester, amide, peptide and isopeptide bonds formed by the C-terminal Gly of ubiquitin (a 76-residue protein attached to proteins as an intracellular targeting signal).</text>
        <dbReference type="EC" id="3.4.19.12"/>
    </reaction>
</comment>
<dbReference type="GO" id="GO:0008270">
    <property type="term" value="F:zinc ion binding"/>
    <property type="evidence" value="ECO:0007669"/>
    <property type="project" value="UniProtKB-KW"/>
</dbReference>
<evidence type="ECO:0000256" key="6">
    <source>
        <dbReference type="ARBA" id="ARBA00022490"/>
    </source>
</evidence>
<dbReference type="Gene3D" id="1.10.8.10">
    <property type="entry name" value="DNA helicase RuvA subunit, C-terminal domain"/>
    <property type="match status" value="1"/>
</dbReference>
<evidence type="ECO:0000256" key="9">
    <source>
        <dbReference type="ARBA" id="ARBA00022723"/>
    </source>
</evidence>
<keyword evidence="12" id="KW-0378">Hydrolase</keyword>
<evidence type="ECO:0000256" key="8">
    <source>
        <dbReference type="ARBA" id="ARBA00022670"/>
    </source>
</evidence>
<evidence type="ECO:0000256" key="2">
    <source>
        <dbReference type="ARBA" id="ARBA00004123"/>
    </source>
</evidence>
<dbReference type="Pfam" id="PF01754">
    <property type="entry name" value="zf-A20"/>
    <property type="match status" value="1"/>
</dbReference>
<keyword evidence="6" id="KW-0963">Cytoplasm</keyword>
<comment type="subcellular location">
    <subcellularLocation>
        <location evidence="3">Cytoplasm</location>
    </subcellularLocation>
    <subcellularLocation>
        <location evidence="2">Nucleus</location>
    </subcellularLocation>
</comment>
<dbReference type="GO" id="GO:0004843">
    <property type="term" value="F:cysteine-type deubiquitinase activity"/>
    <property type="evidence" value="ECO:0007669"/>
    <property type="project" value="UniProtKB-EC"/>
</dbReference>
<keyword evidence="15" id="KW-0539">Nucleus</keyword>
<dbReference type="InterPro" id="IPR051346">
    <property type="entry name" value="OTU_Deubiquitinase"/>
</dbReference>
<keyword evidence="9" id="KW-0479">Metal-binding</keyword>
<dbReference type="GO" id="GO:0071947">
    <property type="term" value="P:protein deubiquitination involved in ubiquitin-dependent protein catabolic process"/>
    <property type="evidence" value="ECO:0007669"/>
    <property type="project" value="TreeGrafter"/>
</dbReference>
<comment type="similarity">
    <text evidence="4">Belongs to the peptidase C64 family.</text>
</comment>
<evidence type="ECO:0000256" key="16">
    <source>
        <dbReference type="SAM" id="MobiDB-lite"/>
    </source>
</evidence>
<feature type="domain" description="OTU" evidence="17">
    <location>
        <begin position="180"/>
        <end position="367"/>
    </location>
</feature>
<dbReference type="InterPro" id="IPR009060">
    <property type="entry name" value="UBA-like_sf"/>
</dbReference>
<feature type="compositionally biased region" description="Low complexity" evidence="16">
    <location>
        <begin position="490"/>
        <end position="509"/>
    </location>
</feature>
<dbReference type="GO" id="GO:0051028">
    <property type="term" value="P:mRNA transport"/>
    <property type="evidence" value="ECO:0007669"/>
    <property type="project" value="InterPro"/>
</dbReference>
<dbReference type="PROSITE" id="PS50802">
    <property type="entry name" value="OTU"/>
    <property type="match status" value="1"/>
</dbReference>
<evidence type="ECO:0000256" key="15">
    <source>
        <dbReference type="ARBA" id="ARBA00023242"/>
    </source>
</evidence>
<dbReference type="OrthoDB" id="10064699at2759"/>
<evidence type="ECO:0000256" key="4">
    <source>
        <dbReference type="ARBA" id="ARBA00005865"/>
    </source>
</evidence>
<evidence type="ECO:0000259" key="18">
    <source>
        <dbReference type="PROSITE" id="PS51036"/>
    </source>
</evidence>